<dbReference type="AlphaFoldDB" id="A0A7I8JTX8"/>
<comment type="similarity">
    <text evidence="2 6">Belongs to the RRP36 family.</text>
</comment>
<comment type="subunit">
    <text evidence="6">Associates with 90S and pre-40S pre-ribosomal particles.</text>
</comment>
<keyword evidence="3 6" id="KW-0690">Ribosome biogenesis</keyword>
<proteinExistence type="inferred from homology"/>
<evidence type="ECO:0000256" key="1">
    <source>
        <dbReference type="ARBA" id="ARBA00004604"/>
    </source>
</evidence>
<dbReference type="InterPro" id="IPR009292">
    <property type="entry name" value="RRP36"/>
</dbReference>
<keyword evidence="6" id="KW-0687">Ribonucleoprotein</keyword>
<dbReference type="PANTHER" id="PTHR21738:SF0">
    <property type="entry name" value="RIBOSOMAL RNA PROCESSING PROTEIN 36 HOMOLOG"/>
    <property type="match status" value="1"/>
</dbReference>
<evidence type="ECO:0000313" key="10">
    <source>
        <dbReference type="Proteomes" id="UP000663760"/>
    </source>
</evidence>
<evidence type="ECO:0000256" key="6">
    <source>
        <dbReference type="RuleBase" id="RU368027"/>
    </source>
</evidence>
<protein>
    <recommendedName>
        <fullName evidence="6">rRNA biogenesis protein RRP36</fullName>
    </recommendedName>
</protein>
<feature type="region of interest" description="Disordered" evidence="7">
    <location>
        <begin position="220"/>
        <end position="240"/>
    </location>
</feature>
<feature type="region of interest" description="Disordered" evidence="7">
    <location>
        <begin position="1"/>
        <end position="82"/>
    </location>
</feature>
<comment type="subcellular location">
    <subcellularLocation>
        <location evidence="1 6">Nucleus</location>
        <location evidence="1 6">Nucleolus</location>
    </subcellularLocation>
</comment>
<keyword evidence="10" id="KW-1185">Reference proteome</keyword>
<evidence type="ECO:0000256" key="3">
    <source>
        <dbReference type="ARBA" id="ARBA00022517"/>
    </source>
</evidence>
<gene>
    <name evidence="8" type="ORF">SI7747_18020045</name>
    <name evidence="9" type="ORF">SI8410_18021548</name>
</gene>
<evidence type="ECO:0000256" key="5">
    <source>
        <dbReference type="ARBA" id="ARBA00023242"/>
    </source>
</evidence>
<reference evidence="8" key="1">
    <citation type="submission" date="2019-12" db="EMBL/GenBank/DDBJ databases">
        <authorList>
            <person name="Scholz U."/>
            <person name="Mascher M."/>
            <person name="Fiebig A."/>
        </authorList>
    </citation>
    <scope>NUCLEOTIDE SEQUENCE</scope>
</reference>
<keyword evidence="5 6" id="KW-0539">Nucleus</keyword>
<dbReference type="EMBL" id="LR743605">
    <property type="protein sequence ID" value="CAA2634641.1"/>
    <property type="molecule type" value="Genomic_DNA"/>
</dbReference>
<dbReference type="OrthoDB" id="448446at2759"/>
<evidence type="ECO:0000256" key="2">
    <source>
        <dbReference type="ARBA" id="ARBA00009418"/>
    </source>
</evidence>
<keyword evidence="4 6" id="KW-0698">rRNA processing</keyword>
<dbReference type="PANTHER" id="PTHR21738">
    <property type="entry name" value="RIBOSOMAL RNA PROCESSING PROTEIN 36 HOMOLOG"/>
    <property type="match status" value="1"/>
</dbReference>
<evidence type="ECO:0000256" key="7">
    <source>
        <dbReference type="SAM" id="MobiDB-lite"/>
    </source>
</evidence>
<sequence>MASTSRREPSGSGGESAERGYSSEEEDELERNLADVPLGELQKVRADGSQSLVQKRRRQEKKLGRTNKNRPMEMSSKVPAGRFREVIQAPKKVFRDPRFESLCGSLDADGFRKRYSFIFDVELPNEKKKLQTMVRKSKDPNARNELQQHIDWIDKQLKSGPPKNLDAEILSEHKKKEREAAKQGKRPFYLKKSEIRERKLLQKYNELKASGKLEAFVEKKRKKNASKDARFLPYRRGAAK</sequence>
<dbReference type="GO" id="GO:0030686">
    <property type="term" value="C:90S preribosome"/>
    <property type="evidence" value="ECO:0007669"/>
    <property type="project" value="TreeGrafter"/>
</dbReference>
<evidence type="ECO:0000313" key="9">
    <source>
        <dbReference type="EMBL" id="CAA7410870.1"/>
    </source>
</evidence>
<organism evidence="8">
    <name type="scientific">Spirodela intermedia</name>
    <name type="common">Intermediate duckweed</name>
    <dbReference type="NCBI Taxonomy" id="51605"/>
    <lineage>
        <taxon>Eukaryota</taxon>
        <taxon>Viridiplantae</taxon>
        <taxon>Streptophyta</taxon>
        <taxon>Embryophyta</taxon>
        <taxon>Tracheophyta</taxon>
        <taxon>Spermatophyta</taxon>
        <taxon>Magnoliopsida</taxon>
        <taxon>Liliopsida</taxon>
        <taxon>Araceae</taxon>
        <taxon>Lemnoideae</taxon>
        <taxon>Spirodela</taxon>
    </lineage>
</organism>
<feature type="compositionally biased region" description="Basic residues" evidence="7">
    <location>
        <begin position="54"/>
        <end position="68"/>
    </location>
</feature>
<dbReference type="Proteomes" id="UP000663760">
    <property type="component" value="Chromosome 18"/>
</dbReference>
<dbReference type="Pfam" id="PF06102">
    <property type="entry name" value="RRP36"/>
    <property type="match status" value="1"/>
</dbReference>
<evidence type="ECO:0000313" key="8">
    <source>
        <dbReference type="EMBL" id="CAA2634641.1"/>
    </source>
</evidence>
<dbReference type="GO" id="GO:0005730">
    <property type="term" value="C:nucleolus"/>
    <property type="evidence" value="ECO:0007669"/>
    <property type="project" value="UniProtKB-SubCell"/>
</dbReference>
<evidence type="ECO:0000256" key="4">
    <source>
        <dbReference type="ARBA" id="ARBA00022552"/>
    </source>
</evidence>
<dbReference type="GO" id="GO:0000462">
    <property type="term" value="P:maturation of SSU-rRNA from tricistronic rRNA transcript (SSU-rRNA, 5.8S rRNA, LSU-rRNA)"/>
    <property type="evidence" value="ECO:0007669"/>
    <property type="project" value="TreeGrafter"/>
</dbReference>
<dbReference type="EMBL" id="LR746281">
    <property type="protein sequence ID" value="CAA7410870.1"/>
    <property type="molecule type" value="Genomic_DNA"/>
</dbReference>
<accession>A0A7I8JTX8</accession>
<name>A0A7I8JTX8_SPIIN</name>
<comment type="function">
    <text evidence="6">Component of the 90S pre-ribosome involved in the maturation of rRNAs. Required for early cleavages of the pre-RNAs in the 40S ribosomal subunit maturation pathway.</text>
</comment>